<organism evidence="5 6">
    <name type="scientific">Pseudolycoriella hygida</name>
    <dbReference type="NCBI Taxonomy" id="35572"/>
    <lineage>
        <taxon>Eukaryota</taxon>
        <taxon>Metazoa</taxon>
        <taxon>Ecdysozoa</taxon>
        <taxon>Arthropoda</taxon>
        <taxon>Hexapoda</taxon>
        <taxon>Insecta</taxon>
        <taxon>Pterygota</taxon>
        <taxon>Neoptera</taxon>
        <taxon>Endopterygota</taxon>
        <taxon>Diptera</taxon>
        <taxon>Nematocera</taxon>
        <taxon>Sciaroidea</taxon>
        <taxon>Sciaridae</taxon>
        <taxon>Pseudolycoriella</taxon>
    </lineage>
</organism>
<feature type="domain" description="Lipocalin/cytosolic fatty-acid binding" evidence="4">
    <location>
        <begin position="40"/>
        <end position="160"/>
    </location>
</feature>
<dbReference type="Proteomes" id="UP001151699">
    <property type="component" value="Chromosome C"/>
</dbReference>
<evidence type="ECO:0000259" key="4">
    <source>
        <dbReference type="Pfam" id="PF08212"/>
    </source>
</evidence>
<dbReference type="GO" id="GO:0005737">
    <property type="term" value="C:cytoplasm"/>
    <property type="evidence" value="ECO:0007669"/>
    <property type="project" value="TreeGrafter"/>
</dbReference>
<evidence type="ECO:0000256" key="3">
    <source>
        <dbReference type="PIRNR" id="PIRNR036893"/>
    </source>
</evidence>
<protein>
    <submittedName>
        <fullName evidence="5">Lazarillo protein</fullName>
    </submittedName>
</protein>
<comment type="similarity">
    <text evidence="1 3">Belongs to the calycin superfamily. Lipocalin family.</text>
</comment>
<feature type="signal peptide" evidence="3">
    <location>
        <begin position="1"/>
        <end position="19"/>
    </location>
</feature>
<keyword evidence="2" id="KW-1015">Disulfide bond</keyword>
<dbReference type="AlphaFoldDB" id="A0A9Q0MNM0"/>
<dbReference type="Gene3D" id="2.40.128.20">
    <property type="match status" value="1"/>
</dbReference>
<keyword evidence="3" id="KW-0732">Signal</keyword>
<dbReference type="Pfam" id="PF08212">
    <property type="entry name" value="Lipocalin_2"/>
    <property type="match status" value="1"/>
</dbReference>
<comment type="caution">
    <text evidence="5">The sequence shown here is derived from an EMBL/GenBank/DDBJ whole genome shotgun (WGS) entry which is preliminary data.</text>
</comment>
<gene>
    <name evidence="5" type="primary">LAZA</name>
    <name evidence="5" type="ORF">Bhyg_13745</name>
</gene>
<evidence type="ECO:0000256" key="2">
    <source>
        <dbReference type="ARBA" id="ARBA00023157"/>
    </source>
</evidence>
<dbReference type="SUPFAM" id="SSF50814">
    <property type="entry name" value="Lipocalins"/>
    <property type="match status" value="1"/>
</dbReference>
<dbReference type="GO" id="GO:0031409">
    <property type="term" value="F:pigment binding"/>
    <property type="evidence" value="ECO:0007669"/>
    <property type="project" value="InterPro"/>
</dbReference>
<dbReference type="InterPro" id="IPR003057">
    <property type="entry name" value="Invtbrt_color"/>
</dbReference>
<dbReference type="OrthoDB" id="565904at2759"/>
<proteinExistence type="inferred from homology"/>
<dbReference type="PIRSF" id="PIRSF036893">
    <property type="entry name" value="Lipocalin_ApoD"/>
    <property type="match status" value="1"/>
</dbReference>
<dbReference type="InterPro" id="IPR000566">
    <property type="entry name" value="Lipocln_cytosolic_FA-bd_dom"/>
</dbReference>
<dbReference type="PRINTS" id="PR01273">
    <property type="entry name" value="INVTBRTCOLOR"/>
</dbReference>
<dbReference type="PANTHER" id="PTHR10612">
    <property type="entry name" value="APOLIPOPROTEIN D"/>
    <property type="match status" value="1"/>
</dbReference>
<name>A0A9Q0MNM0_9DIPT</name>
<evidence type="ECO:0000313" key="5">
    <source>
        <dbReference type="EMBL" id="KAJ6635162.1"/>
    </source>
</evidence>
<dbReference type="InterPro" id="IPR022271">
    <property type="entry name" value="Lipocalin_ApoD"/>
</dbReference>
<dbReference type="GO" id="GO:0006629">
    <property type="term" value="P:lipid metabolic process"/>
    <property type="evidence" value="ECO:0007669"/>
    <property type="project" value="TreeGrafter"/>
</dbReference>
<dbReference type="InterPro" id="IPR012674">
    <property type="entry name" value="Calycin"/>
</dbReference>
<reference evidence="5" key="1">
    <citation type="submission" date="2022-07" db="EMBL/GenBank/DDBJ databases">
        <authorList>
            <person name="Trinca V."/>
            <person name="Uliana J.V.C."/>
            <person name="Torres T.T."/>
            <person name="Ward R.J."/>
            <person name="Monesi N."/>
        </authorList>
    </citation>
    <scope>NUCLEOTIDE SEQUENCE</scope>
    <source>
        <strain evidence="5">HSMRA1968</strain>
        <tissue evidence="5">Whole embryos</tissue>
    </source>
</reference>
<evidence type="ECO:0000256" key="1">
    <source>
        <dbReference type="ARBA" id="ARBA00006889"/>
    </source>
</evidence>
<dbReference type="GO" id="GO:0000302">
    <property type="term" value="P:response to reactive oxygen species"/>
    <property type="evidence" value="ECO:0007669"/>
    <property type="project" value="TreeGrafter"/>
</dbReference>
<dbReference type="PANTHER" id="PTHR10612:SF62">
    <property type="entry name" value="LIPOCALIN_CYTOSOLIC FATTY-ACID BINDING DOMAIN-CONTAINING PROTEIN"/>
    <property type="match status" value="1"/>
</dbReference>
<sequence length="190" mass="21187">MDKPVFLSVLAVLLASVNGQVVFPRQCPNHSFQTPFIPIQYSGRWYEISRYDTETQTEGDCTVSMYTMTSAIAFSVQYNMLVGPQPIQINGQSVVSFPDENPLRGMLSLSFGGPPTTSNYWILETDFVNFSVVWFCQNLNATHSSETAWVLSRQRTIPPAIQPIVDGVVNQHLVPALLRPTNQEVARCGN</sequence>
<accession>A0A9Q0MNM0</accession>
<dbReference type="EMBL" id="WJQU01000004">
    <property type="protein sequence ID" value="KAJ6635162.1"/>
    <property type="molecule type" value="Genomic_DNA"/>
</dbReference>
<feature type="chain" id="PRO_5040556889" evidence="3">
    <location>
        <begin position="20"/>
        <end position="190"/>
    </location>
</feature>
<evidence type="ECO:0000313" key="6">
    <source>
        <dbReference type="Proteomes" id="UP001151699"/>
    </source>
</evidence>
<keyword evidence="6" id="KW-1185">Reference proteome</keyword>